<evidence type="ECO:0000313" key="2">
    <source>
        <dbReference type="Proteomes" id="UP000422822"/>
    </source>
</evidence>
<reference evidence="1 2" key="1">
    <citation type="submission" date="2018-10" db="EMBL/GenBank/DDBJ databases">
        <title>Propagation and draft genome sequences of three atypical Erhlichia ruminantium isolates.</title>
        <authorList>
            <person name="Liebenberg J."/>
            <person name="Steyn H."/>
            <person name="Josemans A."/>
            <person name="Zweygarth E."/>
        </authorList>
    </citation>
    <scope>NUCLEOTIDE SEQUENCE [LARGE SCALE GENOMIC DNA]</scope>
    <source>
        <strain evidence="1 2">Omatjenne</strain>
    </source>
</reference>
<keyword evidence="2" id="KW-1185">Reference proteome</keyword>
<sequence>MNEEQLRELQEELKRLVLILLFFDCANEFSNEVRDGQSMSMLACYFCIQLVMFGVMLYNDPDMSALIEYCADLLLSDQIQEQIACVFDYIFGRPENHQNDIGGNVEGAVAQGMNQGQNPAMAGIEEPIPDPEGGGGEWFKNKVCT</sequence>
<protein>
    <submittedName>
        <fullName evidence="1">Uncharacterized protein</fullName>
    </submittedName>
</protein>
<organism evidence="1 2">
    <name type="scientific">Ehrlichia ruminantium</name>
    <name type="common">heartwater rickettsia</name>
    <name type="synonym">Cowdria ruminantium</name>
    <dbReference type="NCBI Taxonomy" id="779"/>
    <lineage>
        <taxon>Bacteria</taxon>
        <taxon>Pseudomonadati</taxon>
        <taxon>Pseudomonadota</taxon>
        <taxon>Alphaproteobacteria</taxon>
        <taxon>Rickettsiales</taxon>
        <taxon>Anaplasmataceae</taxon>
        <taxon>Ehrlichia</taxon>
    </lineage>
</organism>
<proteinExistence type="predicted"/>
<dbReference type="RefSeq" id="WP_158406898.1">
    <property type="nucleotide sequence ID" value="NZ_CP033454.1"/>
</dbReference>
<dbReference type="Proteomes" id="UP000422822">
    <property type="component" value="Chromosome"/>
</dbReference>
<evidence type="ECO:0000313" key="1">
    <source>
        <dbReference type="EMBL" id="QGR03712.1"/>
    </source>
</evidence>
<dbReference type="EMBL" id="CP033455">
    <property type="protein sequence ID" value="QGR03712.1"/>
    <property type="molecule type" value="Genomic_DNA"/>
</dbReference>
<gene>
    <name evidence="1" type="ORF">EDL80_04055</name>
</gene>
<dbReference type="AlphaFoldDB" id="A0AAE6QAX3"/>
<name>A0AAE6QAX3_EHRRU</name>
<accession>A0AAE6QAX3</accession>